<evidence type="ECO:0000313" key="4">
    <source>
        <dbReference type="Proteomes" id="UP000696485"/>
    </source>
</evidence>
<dbReference type="InterPro" id="IPR035979">
    <property type="entry name" value="RBD_domain_sf"/>
</dbReference>
<dbReference type="SMART" id="SM00360">
    <property type="entry name" value="RRM"/>
    <property type="match status" value="1"/>
</dbReference>
<dbReference type="PROSITE" id="PS50102">
    <property type="entry name" value="RRM"/>
    <property type="match status" value="1"/>
</dbReference>
<dbReference type="GO" id="GO:0005829">
    <property type="term" value="C:cytosol"/>
    <property type="evidence" value="ECO:0007669"/>
    <property type="project" value="TreeGrafter"/>
</dbReference>
<protein>
    <recommendedName>
        <fullName evidence="2">RRM domain-containing protein</fullName>
    </recommendedName>
</protein>
<dbReference type="Pfam" id="PF00076">
    <property type="entry name" value="RRM_1"/>
    <property type="match status" value="1"/>
</dbReference>
<keyword evidence="1" id="KW-0694">RNA-binding</keyword>
<sequence>MGDNKYYQGSHRCELCLSKNQQIQAKDEVIRAKDAVIAAKDDAIAQLDLAVKQLKMQLRMASSSTVTKKPSMVNMKSASSIAQEEKDALTVYIRNVTESMTHEMLLKAFSVFGHIRVLNVVHAKACAFAEFATPEAYQMALSASMVRVGSGQETVMTEMRVRRPHQPPPQQQSFSRKSSFSNIRAVSKDLKVDEGCDVSTNYNC</sequence>
<keyword evidence="4" id="KW-1185">Reference proteome</keyword>
<evidence type="ECO:0000313" key="3">
    <source>
        <dbReference type="EMBL" id="KAF9330273.1"/>
    </source>
</evidence>
<organism evidence="3 4">
    <name type="scientific">Podila minutissima</name>
    <dbReference type="NCBI Taxonomy" id="64525"/>
    <lineage>
        <taxon>Eukaryota</taxon>
        <taxon>Fungi</taxon>
        <taxon>Fungi incertae sedis</taxon>
        <taxon>Mucoromycota</taxon>
        <taxon>Mortierellomycotina</taxon>
        <taxon>Mortierellomycetes</taxon>
        <taxon>Mortierellales</taxon>
        <taxon>Mortierellaceae</taxon>
        <taxon>Podila</taxon>
    </lineage>
</organism>
<dbReference type="PANTHER" id="PTHR10693">
    <property type="entry name" value="RAS GTPASE-ACTIVATING PROTEIN-BINDING PROTEIN"/>
    <property type="match status" value="1"/>
</dbReference>
<dbReference type="SUPFAM" id="SSF54928">
    <property type="entry name" value="RNA-binding domain, RBD"/>
    <property type="match status" value="1"/>
</dbReference>
<dbReference type="Proteomes" id="UP000696485">
    <property type="component" value="Unassembled WGS sequence"/>
</dbReference>
<accession>A0A9P5SIJ8</accession>
<dbReference type="GO" id="GO:0003729">
    <property type="term" value="F:mRNA binding"/>
    <property type="evidence" value="ECO:0007669"/>
    <property type="project" value="TreeGrafter"/>
</dbReference>
<dbReference type="PANTHER" id="PTHR10693:SF20">
    <property type="entry name" value="AT27578P"/>
    <property type="match status" value="1"/>
</dbReference>
<dbReference type="Gene3D" id="3.30.70.330">
    <property type="match status" value="1"/>
</dbReference>
<gene>
    <name evidence="3" type="ORF">BG006_006749</name>
</gene>
<dbReference type="InterPro" id="IPR039539">
    <property type="entry name" value="Ras_GTPase_bind_prot"/>
</dbReference>
<feature type="domain" description="RRM" evidence="2">
    <location>
        <begin position="89"/>
        <end position="166"/>
    </location>
</feature>
<dbReference type="InterPro" id="IPR012677">
    <property type="entry name" value="Nucleotide-bd_a/b_plait_sf"/>
</dbReference>
<dbReference type="GO" id="GO:1990904">
    <property type="term" value="C:ribonucleoprotein complex"/>
    <property type="evidence" value="ECO:0007669"/>
    <property type="project" value="TreeGrafter"/>
</dbReference>
<proteinExistence type="predicted"/>
<evidence type="ECO:0000259" key="2">
    <source>
        <dbReference type="PROSITE" id="PS50102"/>
    </source>
</evidence>
<dbReference type="AlphaFoldDB" id="A0A9P5SIJ8"/>
<reference evidence="3" key="1">
    <citation type="journal article" date="2020" name="Fungal Divers.">
        <title>Resolving the Mortierellaceae phylogeny through synthesis of multi-gene phylogenetics and phylogenomics.</title>
        <authorList>
            <person name="Vandepol N."/>
            <person name="Liber J."/>
            <person name="Desiro A."/>
            <person name="Na H."/>
            <person name="Kennedy M."/>
            <person name="Barry K."/>
            <person name="Grigoriev I.V."/>
            <person name="Miller A.N."/>
            <person name="O'Donnell K."/>
            <person name="Stajich J.E."/>
            <person name="Bonito G."/>
        </authorList>
    </citation>
    <scope>NUCLEOTIDE SEQUENCE</scope>
    <source>
        <strain evidence="3">NVP1</strain>
    </source>
</reference>
<dbReference type="InterPro" id="IPR000504">
    <property type="entry name" value="RRM_dom"/>
</dbReference>
<comment type="caution">
    <text evidence="3">The sequence shown here is derived from an EMBL/GenBank/DDBJ whole genome shotgun (WGS) entry which is preliminary data.</text>
</comment>
<dbReference type="EMBL" id="JAAAUY010000409">
    <property type="protein sequence ID" value="KAF9330273.1"/>
    <property type="molecule type" value="Genomic_DNA"/>
</dbReference>
<evidence type="ECO:0000256" key="1">
    <source>
        <dbReference type="PROSITE-ProRule" id="PRU00176"/>
    </source>
</evidence>
<name>A0A9P5SIJ8_9FUNG</name>